<dbReference type="GO" id="GO:0003968">
    <property type="term" value="F:RNA-directed RNA polymerase activity"/>
    <property type="evidence" value="ECO:0007669"/>
    <property type="project" value="UniProtKB-KW"/>
</dbReference>
<name>A0A7D6DJV4_9VIRU</name>
<evidence type="ECO:0000256" key="3">
    <source>
        <dbReference type="ARBA" id="ARBA00022695"/>
    </source>
</evidence>
<dbReference type="InterPro" id="IPR008686">
    <property type="entry name" value="RNA_pol_mitovir"/>
</dbReference>
<sequence length="766" mass="87798">MIKNLFLNAERVPILSWRSIFEGTRRLKGLYLRVSLIVSLRPHKETGLAAVAFARVVFRLVRKSGLLFTSLYLKQCGVSLQRYYAGSYSKQDSLSVPVSLTRTGLPRIIPVYIRRVIRKNDDRADKWVRTYLSWFSASRLVELAPSVTSSTFASIHEPIKDIGSVKEVLSVLKMRGRRLVSTYLPFARSIPVFQGLKWEPTWKSTPMTTKFVSRYRSLTPEELSTLNDTNIFSNLKHELASFMYNINKIHSLPDGFFSPGCLWPEWIIYPFDFKRTTEIANWSLEWFERRIGPHMSSIVSAYQIHPPVPLFTGKLAQTLPGAGKRRIFAICNYVKQMLLKPIHSWAMKILSSIPVDSTFNQVAPLLRLAKIKRTHVYSFDLKSATDRWPLPIIYTCVASFFGETYASSVVNSTLGLNTFRVDKPIVSRMSEIAFRCGQPLGYYGSWSLFALSHHLVVWLAADLAYPSRETPFRDYAVLGDDVLIADTNVALEYKSLLSRLGVSISESKSIISETGAIEFAKKYWVKGMQVDLSPVSLKSLLGARHTIGLCQIGAKYDLDFNTLLRIGGAGYRVRSRQLSTLNRKWEKIRAVQVKLTGQRVQLPIEFWIGRGCPLDPYLKGKIIVYFRKEFKPKELRLTPEGLLFDGEVEIAERTVIHNWMKQWLKWIYWYYSVAMSPDVKLDQFFDAPICATSWKRNQIDLNLKRFSALWRCYVMAAGWPKNYPWVLPATTVLKIDELIKGGFSGTDFLMKPVELIVQQNKGRKYI</sequence>
<protein>
    <submittedName>
        <fullName evidence="4">RNA-dependent RNA polymerase</fullName>
    </submittedName>
</protein>
<organism evidence="4">
    <name type="scientific">Chenopodium quinoa mitovirus 1</name>
    <dbReference type="NCBI Taxonomy" id="2185087"/>
    <lineage>
        <taxon>Viruses</taxon>
        <taxon>Riboviria</taxon>
        <taxon>Orthornavirae</taxon>
        <taxon>Lenarviricota</taxon>
        <taxon>Howeltoviricetes</taxon>
        <taxon>Cryppavirales</taxon>
        <taxon>Mitoviridae</taxon>
        <taxon>Duamitovirus</taxon>
        <taxon>Duamitovirus chqu1</taxon>
    </lineage>
</organism>
<dbReference type="PANTHER" id="PTHR34456:SF13">
    <property type="entry name" value="REVERSE TRANSCRIPTASE DOMAIN-CONTAINING PROTEIN"/>
    <property type="match status" value="1"/>
</dbReference>
<dbReference type="SUPFAM" id="SSF56672">
    <property type="entry name" value="DNA/RNA polymerases"/>
    <property type="match status" value="1"/>
</dbReference>
<dbReference type="Pfam" id="PF05919">
    <property type="entry name" value="Mitovir_RNA_pol"/>
    <property type="match status" value="1"/>
</dbReference>
<keyword evidence="3" id="KW-0548">Nucleotidyltransferase</keyword>
<evidence type="ECO:0000256" key="2">
    <source>
        <dbReference type="ARBA" id="ARBA00022679"/>
    </source>
</evidence>
<evidence type="ECO:0000313" key="4">
    <source>
        <dbReference type="EMBL" id="QLK97559.1"/>
    </source>
</evidence>
<proteinExistence type="predicted"/>
<keyword evidence="1 4" id="KW-0696">RNA-directed RNA polymerase</keyword>
<accession>A0A7D6DJV4</accession>
<dbReference type="EMBL" id="MT089917">
    <property type="protein sequence ID" value="QLK97559.1"/>
    <property type="molecule type" value="Genomic_RNA"/>
</dbReference>
<keyword evidence="2" id="KW-0808">Transferase</keyword>
<evidence type="ECO:0000256" key="1">
    <source>
        <dbReference type="ARBA" id="ARBA00022484"/>
    </source>
</evidence>
<dbReference type="PANTHER" id="PTHR34456">
    <property type="entry name" value="MITOVIRUS RNA-DEPENDENT RNA POLYMERASE"/>
    <property type="match status" value="1"/>
</dbReference>
<reference evidence="4" key="1">
    <citation type="submission" date="2020-02" db="EMBL/GenBank/DDBJ databases">
        <title>Occurrence of Chenopodium quinoa mitovirus 1 in Chenopodium quinoa in China.</title>
        <authorList>
            <person name="Sun K."/>
        </authorList>
    </citation>
    <scope>NUCLEOTIDE SEQUENCE</scope>
    <source>
        <strain evidence="4">Zhejiang</strain>
    </source>
</reference>
<dbReference type="InterPro" id="IPR043502">
    <property type="entry name" value="DNA/RNA_pol_sf"/>
</dbReference>